<name>A0A820M6F5_9BILA</name>
<evidence type="ECO:0008006" key="3">
    <source>
        <dbReference type="Google" id="ProtNLM"/>
    </source>
</evidence>
<comment type="caution">
    <text evidence="1">The sequence shown here is derived from an EMBL/GenBank/DDBJ whole genome shotgun (WGS) entry which is preliminary data.</text>
</comment>
<reference evidence="1" key="1">
    <citation type="submission" date="2021-02" db="EMBL/GenBank/DDBJ databases">
        <authorList>
            <person name="Nowell W R."/>
        </authorList>
    </citation>
    <scope>NUCLEOTIDE SEQUENCE</scope>
</reference>
<feature type="non-terminal residue" evidence="1">
    <location>
        <position position="1"/>
    </location>
</feature>
<dbReference type="SUPFAM" id="SSF56112">
    <property type="entry name" value="Protein kinase-like (PK-like)"/>
    <property type="match status" value="1"/>
</dbReference>
<organism evidence="1 2">
    <name type="scientific">Rotaria sordida</name>
    <dbReference type="NCBI Taxonomy" id="392033"/>
    <lineage>
        <taxon>Eukaryota</taxon>
        <taxon>Metazoa</taxon>
        <taxon>Spiralia</taxon>
        <taxon>Gnathifera</taxon>
        <taxon>Rotifera</taxon>
        <taxon>Eurotatoria</taxon>
        <taxon>Bdelloidea</taxon>
        <taxon>Philodinida</taxon>
        <taxon>Philodinidae</taxon>
        <taxon>Rotaria</taxon>
    </lineage>
</organism>
<dbReference type="AlphaFoldDB" id="A0A820M6F5"/>
<evidence type="ECO:0000313" key="1">
    <source>
        <dbReference type="EMBL" id="CAF4367506.1"/>
    </source>
</evidence>
<dbReference type="InterPro" id="IPR011009">
    <property type="entry name" value="Kinase-like_dom_sf"/>
</dbReference>
<evidence type="ECO:0000313" key="2">
    <source>
        <dbReference type="Proteomes" id="UP000663836"/>
    </source>
</evidence>
<proteinExistence type="predicted"/>
<protein>
    <recommendedName>
        <fullName evidence="3">Protein kinase domain-containing protein</fullName>
    </recommendedName>
</protein>
<accession>A0A820M6F5</accession>
<sequence>MTKGAFGKVFICYDVDTGSELAIKQISIRGLNSETTQ</sequence>
<dbReference type="Gene3D" id="3.30.200.20">
    <property type="entry name" value="Phosphorylase Kinase, domain 1"/>
    <property type="match status" value="1"/>
</dbReference>
<gene>
    <name evidence="1" type="ORF">JBS370_LOCUS42425</name>
</gene>
<dbReference type="Proteomes" id="UP000663836">
    <property type="component" value="Unassembled WGS sequence"/>
</dbReference>
<dbReference type="EMBL" id="CAJOBD010056098">
    <property type="protein sequence ID" value="CAF4367506.1"/>
    <property type="molecule type" value="Genomic_DNA"/>
</dbReference>